<protein>
    <recommendedName>
        <fullName evidence="8">Probable membrane transporter protein</fullName>
    </recommendedName>
</protein>
<dbReference type="Pfam" id="PF01925">
    <property type="entry name" value="TauE"/>
    <property type="match status" value="1"/>
</dbReference>
<organism evidence="9 10">
    <name type="scientific">Harenicola maris</name>
    <dbReference type="NCBI Taxonomy" id="2841044"/>
    <lineage>
        <taxon>Bacteria</taxon>
        <taxon>Pseudomonadati</taxon>
        <taxon>Pseudomonadota</taxon>
        <taxon>Alphaproteobacteria</taxon>
        <taxon>Rhodobacterales</taxon>
        <taxon>Paracoccaceae</taxon>
        <taxon>Harenicola</taxon>
    </lineage>
</organism>
<reference evidence="9 10" key="1">
    <citation type="journal article" date="2021" name="Arch. Microbiol.">
        <title>Harenicola maris gen. nov., sp. nov. isolated from the Sea of Japan shallow sediments.</title>
        <authorList>
            <person name="Romanenko L.A."/>
            <person name="Kurilenko V.V."/>
            <person name="Chernysheva N.Y."/>
            <person name="Tekutyeva L.A."/>
            <person name="Velansky P.V."/>
            <person name="Svetashev V.I."/>
            <person name="Isaeva M.P."/>
        </authorList>
    </citation>
    <scope>NUCLEOTIDE SEQUENCE [LARGE SCALE GENOMIC DNA]</scope>
    <source>
        <strain evidence="9 10">KMM 3653</strain>
    </source>
</reference>
<evidence type="ECO:0000256" key="1">
    <source>
        <dbReference type="ARBA" id="ARBA00004651"/>
    </source>
</evidence>
<dbReference type="PANTHER" id="PTHR30269:SF37">
    <property type="entry name" value="MEMBRANE TRANSPORTER PROTEIN"/>
    <property type="match status" value="1"/>
</dbReference>
<gene>
    <name evidence="9" type="ORF">IV417_01445</name>
</gene>
<evidence type="ECO:0000256" key="8">
    <source>
        <dbReference type="RuleBase" id="RU363041"/>
    </source>
</evidence>
<evidence type="ECO:0000256" key="6">
    <source>
        <dbReference type="ARBA" id="ARBA00022989"/>
    </source>
</evidence>
<feature type="transmembrane region" description="Helical" evidence="8">
    <location>
        <begin position="84"/>
        <end position="117"/>
    </location>
</feature>
<feature type="transmembrane region" description="Helical" evidence="8">
    <location>
        <begin position="170"/>
        <end position="190"/>
    </location>
</feature>
<keyword evidence="10" id="KW-1185">Reference proteome</keyword>
<feature type="transmembrane region" description="Helical" evidence="8">
    <location>
        <begin position="230"/>
        <end position="248"/>
    </location>
</feature>
<feature type="transmembrane region" description="Helical" evidence="8">
    <location>
        <begin position="196"/>
        <end position="218"/>
    </location>
</feature>
<keyword evidence="6 8" id="KW-1133">Transmembrane helix</keyword>
<evidence type="ECO:0000256" key="5">
    <source>
        <dbReference type="ARBA" id="ARBA00022692"/>
    </source>
</evidence>
<keyword evidence="5 8" id="KW-0812">Transmembrane</keyword>
<sequence>MQSLSFTEPMALAAVFFALLAGGILKGATGAGAPLLAVPVMAAVYDVRVAVAVMVLPNLLSNLWQARKYHAHHVGGGVALKLSLMGAVGAAAGTVLLAWLPVSILQIFMAVVITGYIALRLLKPAMALSMPMASRLAAVAGFFAGVLQGAAGISAPIAVTFLSAMKLQRVQFIVTVACFFAAVGLAQLPVQVIYGIMTWHLSVLSLLAFAPLLMGMPVGEWIGKRISPQVFDRVILILLGLLALRLVWVEVF</sequence>
<dbReference type="GO" id="GO:0005886">
    <property type="term" value="C:plasma membrane"/>
    <property type="evidence" value="ECO:0007669"/>
    <property type="project" value="UniProtKB-SubCell"/>
</dbReference>
<keyword evidence="3" id="KW-0813">Transport</keyword>
<evidence type="ECO:0000256" key="7">
    <source>
        <dbReference type="ARBA" id="ARBA00023136"/>
    </source>
</evidence>
<dbReference type="InterPro" id="IPR052017">
    <property type="entry name" value="TSUP"/>
</dbReference>
<feature type="transmembrane region" description="Helical" evidence="8">
    <location>
        <begin position="137"/>
        <end position="163"/>
    </location>
</feature>
<comment type="caution">
    <text evidence="9">The sequence shown here is derived from an EMBL/GenBank/DDBJ whole genome shotgun (WGS) entry which is preliminary data.</text>
</comment>
<accession>A0AAP2G6Q2</accession>
<name>A0AAP2G6Q2_9RHOB</name>
<evidence type="ECO:0000256" key="2">
    <source>
        <dbReference type="ARBA" id="ARBA00009142"/>
    </source>
</evidence>
<dbReference type="AlphaFoldDB" id="A0AAP2G6Q2"/>
<feature type="transmembrane region" description="Helical" evidence="8">
    <location>
        <begin position="43"/>
        <end position="64"/>
    </location>
</feature>
<keyword evidence="7 8" id="KW-0472">Membrane</keyword>
<evidence type="ECO:0000256" key="3">
    <source>
        <dbReference type="ARBA" id="ARBA00022448"/>
    </source>
</evidence>
<dbReference type="EMBL" id="JADQAZ010000001">
    <property type="protein sequence ID" value="MBT0956037.1"/>
    <property type="molecule type" value="Genomic_DNA"/>
</dbReference>
<dbReference type="InterPro" id="IPR002781">
    <property type="entry name" value="TM_pro_TauE-like"/>
</dbReference>
<keyword evidence="4 8" id="KW-1003">Cell membrane</keyword>
<comment type="subcellular location">
    <subcellularLocation>
        <location evidence="1 8">Cell membrane</location>
        <topology evidence="1 8">Multi-pass membrane protein</topology>
    </subcellularLocation>
</comment>
<dbReference type="PANTHER" id="PTHR30269">
    <property type="entry name" value="TRANSMEMBRANE PROTEIN YFCA"/>
    <property type="match status" value="1"/>
</dbReference>
<evidence type="ECO:0000313" key="10">
    <source>
        <dbReference type="Proteomes" id="UP001315686"/>
    </source>
</evidence>
<dbReference type="Proteomes" id="UP001315686">
    <property type="component" value="Unassembled WGS sequence"/>
</dbReference>
<evidence type="ECO:0000256" key="4">
    <source>
        <dbReference type="ARBA" id="ARBA00022475"/>
    </source>
</evidence>
<evidence type="ECO:0000313" key="9">
    <source>
        <dbReference type="EMBL" id="MBT0956037.1"/>
    </source>
</evidence>
<proteinExistence type="inferred from homology"/>
<comment type="similarity">
    <text evidence="2 8">Belongs to the 4-toluene sulfonate uptake permease (TSUP) (TC 2.A.102) family.</text>
</comment>
<dbReference type="RefSeq" id="WP_327792253.1">
    <property type="nucleotide sequence ID" value="NZ_JADQAZ010000001.1"/>
</dbReference>